<protein>
    <submittedName>
        <fullName evidence="2">Uncharacterized protein</fullName>
    </submittedName>
</protein>
<dbReference type="EMBL" id="PDNB01000001">
    <property type="protein sequence ID" value="PGH19012.1"/>
    <property type="molecule type" value="Genomic_DNA"/>
</dbReference>
<evidence type="ECO:0000256" key="1">
    <source>
        <dbReference type="SAM" id="MobiDB-lite"/>
    </source>
</evidence>
<reference evidence="2 3" key="1">
    <citation type="submission" date="2017-10" db="EMBL/GenBank/DDBJ databases">
        <title>Comparative genomics in systemic dimorphic fungi from Ajellomycetaceae.</title>
        <authorList>
            <person name="Munoz J.F."/>
            <person name="Mcewen J.G."/>
            <person name="Clay O.K."/>
            <person name="Cuomo C.A."/>
        </authorList>
    </citation>
    <scope>NUCLEOTIDE SEQUENCE [LARGE SCALE GENOMIC DNA]</scope>
    <source>
        <strain evidence="2 3">UAMH5409</strain>
    </source>
</reference>
<comment type="caution">
    <text evidence="2">The sequence shown here is derived from an EMBL/GenBank/DDBJ whole genome shotgun (WGS) entry which is preliminary data.</text>
</comment>
<gene>
    <name evidence="2" type="ORF">AJ79_00046</name>
</gene>
<dbReference type="Proteomes" id="UP000223968">
    <property type="component" value="Unassembled WGS sequence"/>
</dbReference>
<evidence type="ECO:0000313" key="3">
    <source>
        <dbReference type="Proteomes" id="UP000223968"/>
    </source>
</evidence>
<keyword evidence="3" id="KW-1185">Reference proteome</keyword>
<sequence>MTSITRDEIRQAVRDAFTELESTVWREEFQKIGREFQKIDYQFQKIDHEFQRVNHHLAEHDRRFDEQDRRLITIDRHLTEHDRRFDEHDLCLTGHDRHFTEHNCRFENIETFMRNSKVIHLNQVIHPLYVRDPSNQQALSIPNGFSTTALKLYNLQEKKNWRKLKDLLVYYDLGSELLQLTQPQDIPSSDDSDSDSDPTSKKKITEIELRNAIESNPWAAVVALGSRLGVDCDALHDRVTQLEFQQKRGMKVKRSLPARSSPNIEEELRISLPARCLPSREKSILRREVHHAQLGSQFCKIQRVLCYQYQTPSNFGCSRRCG</sequence>
<evidence type="ECO:0000313" key="2">
    <source>
        <dbReference type="EMBL" id="PGH19012.1"/>
    </source>
</evidence>
<organism evidence="2 3">
    <name type="scientific">Helicocarpus griseus UAMH5409</name>
    <dbReference type="NCBI Taxonomy" id="1447875"/>
    <lineage>
        <taxon>Eukaryota</taxon>
        <taxon>Fungi</taxon>
        <taxon>Dikarya</taxon>
        <taxon>Ascomycota</taxon>
        <taxon>Pezizomycotina</taxon>
        <taxon>Eurotiomycetes</taxon>
        <taxon>Eurotiomycetidae</taxon>
        <taxon>Onygenales</taxon>
        <taxon>Ajellomycetaceae</taxon>
        <taxon>Helicocarpus</taxon>
    </lineage>
</organism>
<feature type="region of interest" description="Disordered" evidence="1">
    <location>
        <begin position="182"/>
        <end position="201"/>
    </location>
</feature>
<dbReference type="OrthoDB" id="5334827at2759"/>
<name>A0A2B7YDR2_9EURO</name>
<dbReference type="AlphaFoldDB" id="A0A2B7YDR2"/>
<proteinExistence type="predicted"/>
<accession>A0A2B7YDR2</accession>